<dbReference type="Proteomes" id="UP000076874">
    <property type="component" value="Unassembled WGS sequence"/>
</dbReference>
<feature type="domain" description="HNH nuclease" evidence="1">
    <location>
        <begin position="10"/>
        <end position="40"/>
    </location>
</feature>
<name>A0A167PJK6_9HYPO</name>
<dbReference type="Pfam" id="PF13391">
    <property type="entry name" value="HNH_2"/>
    <property type="match status" value="1"/>
</dbReference>
<dbReference type="OrthoDB" id="2104739at2759"/>
<sequence>MFDKNVAHWFEGVDIDRPRNALTLSHHFHQYFGAFEVYFEAVPNELHTYRIQSFLPPPMLVGLGLPVTRQLFLTEGHTIDPPLPRLLAVHRAIAHILHLSGAGLYIDKLLRDMEDSVVRSDGSSELGRIVTLGLKGWLDNTVF</sequence>
<dbReference type="InterPro" id="IPR003615">
    <property type="entry name" value="HNH_nuc"/>
</dbReference>
<reference evidence="2 3" key="1">
    <citation type="journal article" date="2016" name="Genome Biol. Evol.">
        <title>Divergent and convergent evolution of fungal pathogenicity.</title>
        <authorList>
            <person name="Shang Y."/>
            <person name="Xiao G."/>
            <person name="Zheng P."/>
            <person name="Cen K."/>
            <person name="Zhan S."/>
            <person name="Wang C."/>
        </authorList>
    </citation>
    <scope>NUCLEOTIDE SEQUENCE [LARGE SCALE GENOMIC DNA]</scope>
    <source>
        <strain evidence="2 3">RCEF 264</strain>
    </source>
</reference>
<keyword evidence="3" id="KW-1185">Reference proteome</keyword>
<dbReference type="EMBL" id="AZHD01000016">
    <property type="protein sequence ID" value="OAA56722.1"/>
    <property type="molecule type" value="Genomic_DNA"/>
</dbReference>
<protein>
    <recommendedName>
        <fullName evidence="1">HNH nuclease domain-containing protein</fullName>
    </recommendedName>
</protein>
<proteinExistence type="predicted"/>
<gene>
    <name evidence="2" type="ORF">SPI_07729</name>
</gene>
<dbReference type="AlphaFoldDB" id="A0A167PJK6"/>
<evidence type="ECO:0000313" key="2">
    <source>
        <dbReference type="EMBL" id="OAA56722.1"/>
    </source>
</evidence>
<accession>A0A167PJK6</accession>
<organism evidence="2 3">
    <name type="scientific">Niveomyces insectorum RCEF 264</name>
    <dbReference type="NCBI Taxonomy" id="1081102"/>
    <lineage>
        <taxon>Eukaryota</taxon>
        <taxon>Fungi</taxon>
        <taxon>Dikarya</taxon>
        <taxon>Ascomycota</taxon>
        <taxon>Pezizomycotina</taxon>
        <taxon>Sordariomycetes</taxon>
        <taxon>Hypocreomycetidae</taxon>
        <taxon>Hypocreales</taxon>
        <taxon>Cordycipitaceae</taxon>
        <taxon>Niveomyces</taxon>
    </lineage>
</organism>
<comment type="caution">
    <text evidence="2">The sequence shown here is derived from an EMBL/GenBank/DDBJ whole genome shotgun (WGS) entry which is preliminary data.</text>
</comment>
<evidence type="ECO:0000259" key="1">
    <source>
        <dbReference type="Pfam" id="PF13391"/>
    </source>
</evidence>
<evidence type="ECO:0000313" key="3">
    <source>
        <dbReference type="Proteomes" id="UP000076874"/>
    </source>
</evidence>